<dbReference type="EMBL" id="MTKR01000029">
    <property type="protein sequence ID" value="RWX50732.1"/>
    <property type="molecule type" value="Genomic_DNA"/>
</dbReference>
<evidence type="ECO:0000313" key="4">
    <source>
        <dbReference type="Proteomes" id="UP000286862"/>
    </source>
</evidence>
<proteinExistence type="predicted"/>
<evidence type="ECO:0000313" key="2">
    <source>
        <dbReference type="EMBL" id="RWX49092.1"/>
    </source>
</evidence>
<feature type="transmembrane region" description="Helical" evidence="1">
    <location>
        <begin position="32"/>
        <end position="54"/>
    </location>
</feature>
<dbReference type="AlphaFoldDB" id="A0A3S3RDL4"/>
<evidence type="ECO:0000313" key="5">
    <source>
        <dbReference type="Proteomes" id="UP000287615"/>
    </source>
</evidence>
<dbReference type="Proteomes" id="UP000287615">
    <property type="component" value="Unassembled WGS sequence"/>
</dbReference>
<keyword evidence="1" id="KW-0812">Transmembrane</keyword>
<protein>
    <submittedName>
        <fullName evidence="3">Uncharacterized protein</fullName>
    </submittedName>
</protein>
<evidence type="ECO:0000313" key="3">
    <source>
        <dbReference type="EMBL" id="RWX50732.1"/>
    </source>
</evidence>
<dbReference type="Proteomes" id="UP000286862">
    <property type="component" value="Unassembled WGS sequence"/>
</dbReference>
<organism evidence="3 5">
    <name type="scientific">Candidatus Electrothrix marina</name>
    <dbReference type="NCBI Taxonomy" id="1859130"/>
    <lineage>
        <taxon>Bacteria</taxon>
        <taxon>Pseudomonadati</taxon>
        <taxon>Thermodesulfobacteriota</taxon>
        <taxon>Desulfobulbia</taxon>
        <taxon>Desulfobulbales</taxon>
        <taxon>Desulfobulbaceae</taxon>
        <taxon>Candidatus Electrothrix</taxon>
    </lineage>
</organism>
<sequence length="209" mass="23693">MAMISKSLLLFLFQGTLYWICLQPEKTEPYFVSFAVLFILFVVYTVSCGAMPDLRIKALGLKKMKPGSMPAVCYEIENIGDGDARNVQIETRINVTRKGNGGEAFSILIPSQAPKAFLSQGKIMHKSLSFMKRLTDAEIRMVKEGKLVLSAYSVIRYKDEHRKIHRELRTCSVYHPEEQCFEKTFGLCVGDDWPHIGVNQPLSTNYVNC</sequence>
<gene>
    <name evidence="2" type="ORF">VT99_10275</name>
    <name evidence="3" type="ORF">VU00_10291</name>
</gene>
<reference evidence="4 5" key="1">
    <citation type="submission" date="2017-01" db="EMBL/GenBank/DDBJ databases">
        <title>The cable genome- insights into the physiology and evolution of filamentous bacteria capable of sulfide oxidation via long distance electron transfer.</title>
        <authorList>
            <person name="Schreiber L."/>
            <person name="Bjerg J.T."/>
            <person name="Boggild A."/>
            <person name="Van De Vossenberg J."/>
            <person name="Meysman F."/>
            <person name="Nielsen L.P."/>
            <person name="Schramm A."/>
            <person name="Kjeldsen K.U."/>
        </authorList>
    </citation>
    <scope>NUCLEOTIDE SEQUENCE [LARGE SCALE GENOMIC DNA]</scope>
    <source>
        <strain evidence="2">A2</strain>
        <strain evidence="3">A3</strain>
    </source>
</reference>
<keyword evidence="1" id="KW-1133">Transmembrane helix</keyword>
<name>A0A3S3RDL4_9BACT</name>
<dbReference type="EMBL" id="MTKQ01000027">
    <property type="protein sequence ID" value="RWX49092.1"/>
    <property type="molecule type" value="Genomic_DNA"/>
</dbReference>
<accession>A0A3S3RDL4</accession>
<keyword evidence="1" id="KW-0472">Membrane</keyword>
<evidence type="ECO:0000256" key="1">
    <source>
        <dbReference type="SAM" id="Phobius"/>
    </source>
</evidence>
<comment type="caution">
    <text evidence="3">The sequence shown here is derived from an EMBL/GenBank/DDBJ whole genome shotgun (WGS) entry which is preliminary data.</text>
</comment>